<reference evidence="1" key="1">
    <citation type="journal article" date="2017" name="Viruses">
        <title>Characterization of Bacillus subtilis Viruses vB_BsuM-Goe2 and vB_BsuM-Goe3.</title>
        <authorList>
            <person name="Willms I.M."/>
            <person name="Hoppert M."/>
            <person name="Hertel R."/>
        </authorList>
    </citation>
    <scope>NUCLEOTIDE SEQUENCE [LARGE SCALE GENOMIC DNA]</scope>
</reference>
<dbReference type="InterPro" id="IPR055800">
    <property type="entry name" value="DUF7376"/>
</dbReference>
<proteinExistence type="predicted"/>
<accession>A0A217ER91</accession>
<dbReference type="EMBL" id="KY368640">
    <property type="protein sequence ID" value="APZ82612.1"/>
    <property type="molecule type" value="Genomic_DNA"/>
</dbReference>
<gene>
    <name evidence="1" type="ORF">Goe3_c15100</name>
</gene>
<organism evidence="1 2">
    <name type="scientific">Bacillus phage vB_BsuM-Goe3</name>
    <dbReference type="NCBI Taxonomy" id="1933063"/>
    <lineage>
        <taxon>Viruses</taxon>
        <taxon>Duplodnaviria</taxon>
        <taxon>Heunggongvirae</taxon>
        <taxon>Uroviricota</taxon>
        <taxon>Caudoviricetes</taxon>
        <taxon>Herelleviridae</taxon>
        <taxon>Bastillevirinae</taxon>
        <taxon>Grisebachstrassevirus</taxon>
        <taxon>Grisebachstrassevirus goe3</taxon>
    </lineage>
</organism>
<dbReference type="Proteomes" id="UP000221795">
    <property type="component" value="Segment"/>
</dbReference>
<evidence type="ECO:0000313" key="2">
    <source>
        <dbReference type="Proteomes" id="UP000221795"/>
    </source>
</evidence>
<evidence type="ECO:0000313" key="1">
    <source>
        <dbReference type="EMBL" id="APZ82612.1"/>
    </source>
</evidence>
<dbReference type="Pfam" id="PF24091">
    <property type="entry name" value="DUF7376"/>
    <property type="match status" value="1"/>
</dbReference>
<protein>
    <submittedName>
        <fullName evidence="1">Uncharacterized protein</fullName>
    </submittedName>
</protein>
<keyword evidence="2" id="KW-1185">Reference proteome</keyword>
<organismHost>
    <name type="scientific">Bacillus subtilis</name>
    <dbReference type="NCBI Taxonomy" id="1423"/>
</organismHost>
<sequence length="242" mass="26847">MIREAVFKKGTEVTFVGLNQSGQVVVKQGNETRIHSKAVKYEDVVVGFREAGWVEAEFTTPSSDVQEEVRASIDRLSKRVISEQLASPTAYSTEDSSYLAKAAQNSLDQDVNLDVIQKVDEYLELHKQQTELKKKMEELKAPIKDYMVEKQLKSIKGTHGAAVALQEATASNSTSIYSNYEIGDVAPLLPKDLLNRVTESRVNSDTLEGILKSDKSLDKELIDQVKAAKIVKPGTARFTVKK</sequence>
<name>A0A217ER91_BPGO3</name>